<sequence>IYNVPVNCGELHPVKAHERNGHNVEMNYHFKPIIILQRMNIIIRFVDHSSKMMIIGKDSFVGSKGGKLNVVKPGIFLHLGNIRYNRLYQNIPVAQMQLRNQIRVHRFPLITLLLDAFGILKDIKKKNSMSDYNTS</sequence>
<organism evidence="1">
    <name type="scientific">Bovine ephemeral fever virus</name>
    <name type="common">BEFV</name>
    <dbReference type="NCBI Taxonomy" id="11303"/>
    <lineage>
        <taxon>Viruses</taxon>
        <taxon>Riboviria</taxon>
        <taxon>Orthornavirae</taxon>
        <taxon>Negarnaviricota</taxon>
        <taxon>Haploviricotina</taxon>
        <taxon>Monjiviricetes</taxon>
        <taxon>Mononegavirales</taxon>
        <taxon>Rhabdoviridae</taxon>
        <taxon>Alpharhabdovirinae</taxon>
        <taxon>Ephemerovirus</taxon>
        <taxon>Ephemerovirus febris</taxon>
    </lineage>
</organism>
<organismHost>
    <name type="scientific">Culicoides</name>
    <dbReference type="NCBI Taxonomy" id="58271"/>
</organismHost>
<evidence type="ECO:0000313" key="1">
    <source>
        <dbReference type="EMBL" id="BAR72482.1"/>
    </source>
</evidence>
<proteinExistence type="predicted"/>
<organismHost>
    <name type="scientific">Bubalus bubalis</name>
    <name type="common">Domestic water buffalo</name>
    <dbReference type="NCBI Taxonomy" id="89462"/>
</organismHost>
<gene>
    <name evidence="1" type="primary">G</name>
</gene>
<feature type="non-terminal residue" evidence="1">
    <location>
        <position position="135"/>
    </location>
</feature>
<organismHost>
    <name type="scientific">Bos taurus</name>
    <name type="common">Bovine</name>
    <dbReference type="NCBI Taxonomy" id="9913"/>
</organismHost>
<reference evidence="1" key="1">
    <citation type="submission" date="2014-12" db="EMBL/GenBank/DDBJ databases">
        <title>molecular characterization of BEF in KSA.</title>
        <authorList>
            <person name="Zaghawa A.A."/>
            <person name="Fadhel H."/>
            <person name="Elsify A."/>
        </authorList>
    </citation>
    <scope>NUCLEOTIDE SEQUENCE</scope>
    <source>
        <strain evidence="1">Seq 2</strain>
    </source>
</reference>
<accession>A0A0F7R6G3</accession>
<organismHost>
    <name type="scientific">Syncerus caffer</name>
    <name type="common">African buffalo</name>
    <dbReference type="NCBI Taxonomy" id="9970"/>
</organismHost>
<feature type="non-terminal residue" evidence="1">
    <location>
        <position position="1"/>
    </location>
</feature>
<name>A0A0F7R6G3_BEFV</name>
<dbReference type="EMBL" id="LC017739">
    <property type="protein sequence ID" value="BAR72482.1"/>
    <property type="molecule type" value="Viral_cRNA"/>
</dbReference>
<protein>
    <submittedName>
        <fullName evidence="1">Glycoprotein</fullName>
    </submittedName>
</protein>